<feature type="region of interest" description="Disordered" evidence="1">
    <location>
        <begin position="1"/>
        <end position="32"/>
    </location>
</feature>
<dbReference type="Pfam" id="PF00646">
    <property type="entry name" value="F-box"/>
    <property type="match status" value="1"/>
</dbReference>
<sequence length="356" mass="40008">MKSNVSGDRLTITRRNTRSRKSEEDGGESSSSSMPIPIDLVFEIFSRLPLKSIATCRCVSKLWSSILRRPDFTELFLTRSSARPQILFAGRRDGELFFSSSSEPKVPGKKEIVVVLCNPSTGQSLTLPNLKTRIIGVRSLFGYDPIDKQYKVLSMTRPRVEDDVECEDHQVLTLGGTGNLSWRTIKYICINGVLYYPSIDRSTKSYSIVCFDIRSEKYSLVKEPFVHAVSLGTMVDYNGKLGLILSKNNNGRVRSGVHISNRSILLWVLENPKKQEWSEHIYVLPAVWKNIVGEAWLSFAGVTRSNEIVLSSGHGLYLFYPSLERNTVVSVDIQGIDVCHTYLGHVEDVKLYASTS</sequence>
<proteinExistence type="predicted"/>
<dbReference type="InterPro" id="IPR001810">
    <property type="entry name" value="F-box_dom"/>
</dbReference>
<dbReference type="SUPFAM" id="SSF81383">
    <property type="entry name" value="F-box domain"/>
    <property type="match status" value="1"/>
</dbReference>
<reference evidence="3 4" key="1">
    <citation type="journal article" date="2013" name="Front. Plant Sci.">
        <title>The Reference Genome of the Halophytic Plant Eutrema salsugineum.</title>
        <authorList>
            <person name="Yang R."/>
            <person name="Jarvis D.E."/>
            <person name="Chen H."/>
            <person name="Beilstein M.A."/>
            <person name="Grimwood J."/>
            <person name="Jenkins J."/>
            <person name="Shu S."/>
            <person name="Prochnik S."/>
            <person name="Xin M."/>
            <person name="Ma C."/>
            <person name="Schmutz J."/>
            <person name="Wing R.A."/>
            <person name="Mitchell-Olds T."/>
            <person name="Schumaker K.S."/>
            <person name="Wang X."/>
        </authorList>
    </citation>
    <scope>NUCLEOTIDE SEQUENCE [LARGE SCALE GENOMIC DNA]</scope>
</reference>
<organism evidence="3 4">
    <name type="scientific">Eutrema salsugineum</name>
    <name type="common">Saltwater cress</name>
    <name type="synonym">Sisymbrium salsugineum</name>
    <dbReference type="NCBI Taxonomy" id="72664"/>
    <lineage>
        <taxon>Eukaryota</taxon>
        <taxon>Viridiplantae</taxon>
        <taxon>Streptophyta</taxon>
        <taxon>Embryophyta</taxon>
        <taxon>Tracheophyta</taxon>
        <taxon>Spermatophyta</taxon>
        <taxon>Magnoliopsida</taxon>
        <taxon>eudicotyledons</taxon>
        <taxon>Gunneridae</taxon>
        <taxon>Pentapetalae</taxon>
        <taxon>rosids</taxon>
        <taxon>malvids</taxon>
        <taxon>Brassicales</taxon>
        <taxon>Brassicaceae</taxon>
        <taxon>Eutremeae</taxon>
        <taxon>Eutrema</taxon>
    </lineage>
</organism>
<dbReference type="Gramene" id="ESQ56089">
    <property type="protein sequence ID" value="ESQ56089"/>
    <property type="gene ID" value="EUTSA_v10027150mg"/>
</dbReference>
<name>V4MHN3_EUTSA</name>
<dbReference type="SMART" id="SM00256">
    <property type="entry name" value="FBOX"/>
    <property type="match status" value="1"/>
</dbReference>
<gene>
    <name evidence="3" type="ORF">EUTSA_v10027150mg</name>
</gene>
<feature type="domain" description="F-box" evidence="2">
    <location>
        <begin position="36"/>
        <end position="76"/>
    </location>
</feature>
<dbReference type="InterPro" id="IPR036047">
    <property type="entry name" value="F-box-like_dom_sf"/>
</dbReference>
<dbReference type="Pfam" id="PF08268">
    <property type="entry name" value="FBA_3"/>
    <property type="match status" value="1"/>
</dbReference>
<dbReference type="PANTHER" id="PTHR31111">
    <property type="entry name" value="BNAA05G37150D PROTEIN-RELATED"/>
    <property type="match status" value="1"/>
</dbReference>
<dbReference type="OMA" id="KYICING"/>
<dbReference type="Proteomes" id="UP000030689">
    <property type="component" value="Unassembled WGS sequence"/>
</dbReference>
<evidence type="ECO:0000256" key="1">
    <source>
        <dbReference type="SAM" id="MobiDB-lite"/>
    </source>
</evidence>
<dbReference type="PANTHER" id="PTHR31111:SF62">
    <property type="entry name" value="F-BOX DOMAIN-CONTAINING PROTEIN"/>
    <property type="match status" value="1"/>
</dbReference>
<dbReference type="InterPro" id="IPR017451">
    <property type="entry name" value="F-box-assoc_interact_dom"/>
</dbReference>
<dbReference type="NCBIfam" id="TIGR01640">
    <property type="entry name" value="F_box_assoc_1"/>
    <property type="match status" value="1"/>
</dbReference>
<evidence type="ECO:0000259" key="2">
    <source>
        <dbReference type="SMART" id="SM00256"/>
    </source>
</evidence>
<dbReference type="Gene3D" id="1.20.1280.50">
    <property type="match status" value="1"/>
</dbReference>
<evidence type="ECO:0000313" key="3">
    <source>
        <dbReference type="EMBL" id="ESQ56089.1"/>
    </source>
</evidence>
<keyword evidence="4" id="KW-1185">Reference proteome</keyword>
<dbReference type="AlphaFoldDB" id="V4MHN3"/>
<dbReference type="CDD" id="cd22157">
    <property type="entry name" value="F-box_AtFBW1-like"/>
    <property type="match status" value="1"/>
</dbReference>
<accession>V4MHN3</accession>
<dbReference type="InterPro" id="IPR013187">
    <property type="entry name" value="F-box-assoc_dom_typ3"/>
</dbReference>
<dbReference type="KEGG" id="eus:EUTSA_v10027150mg"/>
<evidence type="ECO:0000313" key="4">
    <source>
        <dbReference type="Proteomes" id="UP000030689"/>
    </source>
</evidence>
<protein>
    <recommendedName>
        <fullName evidence="2">F-box domain-containing protein</fullName>
    </recommendedName>
</protein>
<dbReference type="EMBL" id="KI517384">
    <property type="protein sequence ID" value="ESQ56089.1"/>
    <property type="molecule type" value="Genomic_DNA"/>
</dbReference>